<dbReference type="Pfam" id="PF07331">
    <property type="entry name" value="TctB"/>
    <property type="match status" value="1"/>
</dbReference>
<sequence>MRLIFMIAVLAAGLLYTFYAFNTLNFLSASGRLGPGFFPQILGLGIVSMTLISVITEARRMRATTNYFAAPADAFPGSALLIICMSVLYLIGLRLFGAIPGSIVFLLAMFWMISRGKPILNTVIAVMAPVLIYLLFRQLLSASMPEGLIPLPF</sequence>
<protein>
    <recommendedName>
        <fullName evidence="2">DUF1468 domain-containing protein</fullName>
    </recommendedName>
</protein>
<proteinExistence type="predicted"/>
<feature type="transmembrane region" description="Helical" evidence="1">
    <location>
        <begin position="67"/>
        <end position="89"/>
    </location>
</feature>
<keyword evidence="1" id="KW-0812">Transmembrane</keyword>
<evidence type="ECO:0000313" key="3">
    <source>
        <dbReference type="EMBL" id="KEQ02807.1"/>
    </source>
</evidence>
<keyword evidence="1" id="KW-1133">Transmembrane helix</keyword>
<evidence type="ECO:0000256" key="1">
    <source>
        <dbReference type="SAM" id="Phobius"/>
    </source>
</evidence>
<feature type="transmembrane region" description="Helical" evidence="1">
    <location>
        <begin position="36"/>
        <end position="55"/>
    </location>
</feature>
<dbReference type="OrthoDB" id="8455333at2"/>
<name>A0A922NWR5_9HYPH</name>
<dbReference type="Proteomes" id="UP000052167">
    <property type="component" value="Unassembled WGS sequence"/>
</dbReference>
<keyword evidence="4" id="KW-1185">Reference proteome</keyword>
<evidence type="ECO:0000313" key="4">
    <source>
        <dbReference type="Proteomes" id="UP000052167"/>
    </source>
</evidence>
<gene>
    <name evidence="3" type="ORF">GV68_19910</name>
</gene>
<accession>A0A922NWR5</accession>
<feature type="transmembrane region" description="Helical" evidence="1">
    <location>
        <begin position="95"/>
        <end position="112"/>
    </location>
</feature>
<dbReference type="RefSeq" id="WP_037169444.1">
    <property type="nucleotide sequence ID" value="NZ_JOKI01000037.1"/>
</dbReference>
<dbReference type="AlphaFoldDB" id="A0A922NWR5"/>
<organism evidence="3 4">
    <name type="scientific">Pseudorhizobium pelagicum</name>
    <dbReference type="NCBI Taxonomy" id="1509405"/>
    <lineage>
        <taxon>Bacteria</taxon>
        <taxon>Pseudomonadati</taxon>
        <taxon>Pseudomonadota</taxon>
        <taxon>Alphaproteobacteria</taxon>
        <taxon>Hyphomicrobiales</taxon>
        <taxon>Rhizobiaceae</taxon>
        <taxon>Rhizobium/Agrobacterium group</taxon>
        <taxon>Pseudorhizobium</taxon>
    </lineage>
</organism>
<comment type="caution">
    <text evidence="3">The sequence shown here is derived from an EMBL/GenBank/DDBJ whole genome shotgun (WGS) entry which is preliminary data.</text>
</comment>
<dbReference type="EMBL" id="JOKJ01000043">
    <property type="protein sequence ID" value="KEQ02807.1"/>
    <property type="molecule type" value="Genomic_DNA"/>
</dbReference>
<feature type="domain" description="DUF1468" evidence="2">
    <location>
        <begin position="5"/>
        <end position="145"/>
    </location>
</feature>
<feature type="transmembrane region" description="Helical" evidence="1">
    <location>
        <begin position="119"/>
        <end position="136"/>
    </location>
</feature>
<dbReference type="InterPro" id="IPR009936">
    <property type="entry name" value="DUF1468"/>
</dbReference>
<reference evidence="3 4" key="1">
    <citation type="submission" date="2014-06" db="EMBL/GenBank/DDBJ databases">
        <title>Rhizobium pelagicum/R2-400B4.</title>
        <authorList>
            <person name="Kimes N.E."/>
            <person name="Lopez-Perez M."/>
        </authorList>
    </citation>
    <scope>NUCLEOTIDE SEQUENCE [LARGE SCALE GENOMIC DNA]</scope>
    <source>
        <strain evidence="3 4">R2-400B4</strain>
    </source>
</reference>
<evidence type="ECO:0000259" key="2">
    <source>
        <dbReference type="Pfam" id="PF07331"/>
    </source>
</evidence>
<keyword evidence="1" id="KW-0472">Membrane</keyword>